<dbReference type="AlphaFoldDB" id="A0A839ECU2"/>
<proteinExistence type="predicted"/>
<accession>A0A839ECU2</accession>
<feature type="transmembrane region" description="Helical" evidence="1">
    <location>
        <begin position="47"/>
        <end position="73"/>
    </location>
</feature>
<evidence type="ECO:0000256" key="1">
    <source>
        <dbReference type="SAM" id="Phobius"/>
    </source>
</evidence>
<reference evidence="3 4" key="1">
    <citation type="submission" date="2020-07" db="EMBL/GenBank/DDBJ databases">
        <title>Sequencing the genomes of 1000 actinobacteria strains.</title>
        <authorList>
            <person name="Klenk H.-P."/>
        </authorList>
    </citation>
    <scope>NUCLEOTIDE SEQUENCE [LARGE SCALE GENOMIC DNA]</scope>
    <source>
        <strain evidence="3 4">DSM 19663</strain>
    </source>
</reference>
<dbReference type="InterPro" id="IPR005182">
    <property type="entry name" value="YdbS-like_PH"/>
</dbReference>
<name>A0A839ECU2_9MICO</name>
<keyword evidence="1" id="KW-1133">Transmembrane helix</keyword>
<protein>
    <submittedName>
        <fullName evidence="3">Putative membrane protein YdbT with pleckstrin-like domain</fullName>
    </submittedName>
</protein>
<sequence>MTGEPREPERVIVLLRAHARCLVVPVLVVTAVSGAAVYGAAVLEETWLRIAVAAGGALAIILLGLVPYVRWLASHVLITTRRIVVRRGLGVRMRQEVLHSRSYDVSLRQSGLQRLFGSGDILLNTGLDRPVVLRDLPRAALVQEALSDLMQQSRSAVAEARRQTGATPLAD</sequence>
<dbReference type="PANTHER" id="PTHR37938:SF1">
    <property type="entry name" value="BLL0215 PROTEIN"/>
    <property type="match status" value="1"/>
</dbReference>
<evidence type="ECO:0000259" key="2">
    <source>
        <dbReference type="Pfam" id="PF03703"/>
    </source>
</evidence>
<keyword evidence="1" id="KW-0472">Membrane</keyword>
<evidence type="ECO:0000313" key="4">
    <source>
        <dbReference type="Proteomes" id="UP000585905"/>
    </source>
</evidence>
<gene>
    <name evidence="3" type="ORF">FHX53_002540</name>
</gene>
<organism evidence="3 4">
    <name type="scientific">Microcella alkalica</name>
    <dbReference type="NCBI Taxonomy" id="355930"/>
    <lineage>
        <taxon>Bacteria</taxon>
        <taxon>Bacillati</taxon>
        <taxon>Actinomycetota</taxon>
        <taxon>Actinomycetes</taxon>
        <taxon>Micrococcales</taxon>
        <taxon>Microbacteriaceae</taxon>
        <taxon>Microcella</taxon>
    </lineage>
</organism>
<dbReference type="Pfam" id="PF03703">
    <property type="entry name" value="bPH_2"/>
    <property type="match status" value="1"/>
</dbReference>
<dbReference type="PANTHER" id="PTHR37938">
    <property type="entry name" value="BLL0215 PROTEIN"/>
    <property type="match status" value="1"/>
</dbReference>
<comment type="caution">
    <text evidence="3">The sequence shown here is derived from an EMBL/GenBank/DDBJ whole genome shotgun (WGS) entry which is preliminary data.</text>
</comment>
<feature type="transmembrane region" description="Helical" evidence="1">
    <location>
        <begin position="21"/>
        <end position="41"/>
    </location>
</feature>
<dbReference type="EMBL" id="JACGWX010000009">
    <property type="protein sequence ID" value="MBA8848923.1"/>
    <property type="molecule type" value="Genomic_DNA"/>
</dbReference>
<keyword evidence="4" id="KW-1185">Reference proteome</keyword>
<dbReference type="Proteomes" id="UP000585905">
    <property type="component" value="Unassembled WGS sequence"/>
</dbReference>
<feature type="domain" description="YdbS-like PH" evidence="2">
    <location>
        <begin position="71"/>
        <end position="144"/>
    </location>
</feature>
<keyword evidence="1" id="KW-0812">Transmembrane</keyword>
<dbReference type="RefSeq" id="WP_182491697.1">
    <property type="nucleotide sequence ID" value="NZ_BAAAOV010000004.1"/>
</dbReference>
<evidence type="ECO:0000313" key="3">
    <source>
        <dbReference type="EMBL" id="MBA8848923.1"/>
    </source>
</evidence>